<dbReference type="Proteomes" id="UP000321638">
    <property type="component" value="Unassembled WGS sequence"/>
</dbReference>
<dbReference type="OrthoDB" id="7062678at2"/>
<protein>
    <recommendedName>
        <fullName evidence="3">ACT domain-containing protein</fullName>
    </recommendedName>
</protein>
<dbReference type="AlphaFoldDB" id="A0A5C8PLD8"/>
<accession>A0A5C8PLD8</accession>
<gene>
    <name evidence="1" type="ORF">FHP25_15590</name>
</gene>
<evidence type="ECO:0000313" key="2">
    <source>
        <dbReference type="Proteomes" id="UP000321638"/>
    </source>
</evidence>
<keyword evidence="2" id="KW-1185">Reference proteome</keyword>
<evidence type="ECO:0008006" key="3">
    <source>
        <dbReference type="Google" id="ProtNLM"/>
    </source>
</evidence>
<comment type="caution">
    <text evidence="1">The sequence shown here is derived from an EMBL/GenBank/DDBJ whole genome shotgun (WGS) entry which is preliminary data.</text>
</comment>
<sequence>MSAAAAAEPATSSASFRRFTAPEAVRTVMHAIEAPIWCYGVSADPSPGLLPRVLEFVAKRGLVPLSVHATRCVERDAGGIEDTLSVDLQVEGLDPDAAHHVGNCLGQIVGVRHVAMSRRG</sequence>
<proteinExistence type="predicted"/>
<evidence type="ECO:0000313" key="1">
    <source>
        <dbReference type="EMBL" id="TXL74834.1"/>
    </source>
</evidence>
<name>A0A5C8PLD8_9HYPH</name>
<organism evidence="1 2">
    <name type="scientific">Vineibacter terrae</name>
    <dbReference type="NCBI Taxonomy" id="2586908"/>
    <lineage>
        <taxon>Bacteria</taxon>
        <taxon>Pseudomonadati</taxon>
        <taxon>Pseudomonadota</taxon>
        <taxon>Alphaproteobacteria</taxon>
        <taxon>Hyphomicrobiales</taxon>
        <taxon>Vineibacter</taxon>
    </lineage>
</organism>
<dbReference type="RefSeq" id="WP_147847876.1">
    <property type="nucleotide sequence ID" value="NZ_VDUZ01000016.1"/>
</dbReference>
<reference evidence="1 2" key="1">
    <citation type="submission" date="2019-06" db="EMBL/GenBank/DDBJ databases">
        <title>New taxonomy in bacterial strain CC-CFT640, isolated from vineyard.</title>
        <authorList>
            <person name="Lin S.-Y."/>
            <person name="Tsai C.-F."/>
            <person name="Young C.-C."/>
        </authorList>
    </citation>
    <scope>NUCLEOTIDE SEQUENCE [LARGE SCALE GENOMIC DNA]</scope>
    <source>
        <strain evidence="1 2">CC-CFT640</strain>
    </source>
</reference>
<dbReference type="EMBL" id="VDUZ01000016">
    <property type="protein sequence ID" value="TXL74834.1"/>
    <property type="molecule type" value="Genomic_DNA"/>
</dbReference>